<evidence type="ECO:0000313" key="1">
    <source>
        <dbReference type="EMBL" id="KAG7355172.1"/>
    </source>
</evidence>
<reference evidence="1" key="1">
    <citation type="journal article" date="2021" name="Sci. Rep.">
        <title>Diploid genomic architecture of Nitzschia inconspicua, an elite biomass production diatom.</title>
        <authorList>
            <person name="Oliver A."/>
            <person name="Podell S."/>
            <person name="Pinowska A."/>
            <person name="Traller J.C."/>
            <person name="Smith S.R."/>
            <person name="McClure R."/>
            <person name="Beliaev A."/>
            <person name="Bohutskyi P."/>
            <person name="Hill E.A."/>
            <person name="Rabines A."/>
            <person name="Zheng H."/>
            <person name="Allen L.Z."/>
            <person name="Kuo A."/>
            <person name="Grigoriev I.V."/>
            <person name="Allen A.E."/>
            <person name="Hazlebeck D."/>
            <person name="Allen E.E."/>
        </authorList>
    </citation>
    <scope>NUCLEOTIDE SEQUENCE</scope>
    <source>
        <strain evidence="1">Hildebrandi</strain>
    </source>
</reference>
<proteinExistence type="predicted"/>
<dbReference type="Proteomes" id="UP000693970">
    <property type="component" value="Unassembled WGS sequence"/>
</dbReference>
<comment type="caution">
    <text evidence="1">The sequence shown here is derived from an EMBL/GenBank/DDBJ whole genome shotgun (WGS) entry which is preliminary data.</text>
</comment>
<accession>A0A9K3L478</accession>
<evidence type="ECO:0000313" key="2">
    <source>
        <dbReference type="Proteomes" id="UP000693970"/>
    </source>
</evidence>
<dbReference type="AlphaFoldDB" id="A0A9K3L478"/>
<reference evidence="1" key="2">
    <citation type="submission" date="2021-04" db="EMBL/GenBank/DDBJ databases">
        <authorList>
            <person name="Podell S."/>
        </authorList>
    </citation>
    <scope>NUCLEOTIDE SEQUENCE</scope>
    <source>
        <strain evidence="1">Hildebrandi</strain>
    </source>
</reference>
<gene>
    <name evidence="1" type="ORF">IV203_004528</name>
</gene>
<dbReference type="EMBL" id="JAGRRH010000016">
    <property type="protein sequence ID" value="KAG7355172.1"/>
    <property type="molecule type" value="Genomic_DNA"/>
</dbReference>
<organism evidence="1 2">
    <name type="scientific">Nitzschia inconspicua</name>
    <dbReference type="NCBI Taxonomy" id="303405"/>
    <lineage>
        <taxon>Eukaryota</taxon>
        <taxon>Sar</taxon>
        <taxon>Stramenopiles</taxon>
        <taxon>Ochrophyta</taxon>
        <taxon>Bacillariophyta</taxon>
        <taxon>Bacillariophyceae</taxon>
        <taxon>Bacillariophycidae</taxon>
        <taxon>Bacillariales</taxon>
        <taxon>Bacillariaceae</taxon>
        <taxon>Nitzschia</taxon>
    </lineage>
</organism>
<keyword evidence="2" id="KW-1185">Reference proteome</keyword>
<sequence length="86" mass="9796">MSYSVEMIATRQFVAAVWVTDGANRCEKLSGVLLSSFGRTSEPAESTQFITFSKNFPSELRFPTRMMVYVMPFWFDEAMACDEFLG</sequence>
<name>A0A9K3L478_9STRA</name>
<protein>
    <submittedName>
        <fullName evidence="1">Uncharacterized protein</fullName>
    </submittedName>
</protein>